<evidence type="ECO:0000256" key="6">
    <source>
        <dbReference type="ARBA" id="ARBA00023136"/>
    </source>
</evidence>
<keyword evidence="5 8" id="KW-1133">Transmembrane helix</keyword>
<evidence type="ECO:0000256" key="10">
    <source>
        <dbReference type="SAM" id="Coils"/>
    </source>
</evidence>
<keyword evidence="2 8" id="KW-1003">Cell membrane</keyword>
<keyword evidence="6 8" id="KW-0472">Membrane</keyword>
<dbReference type="EMBL" id="FXAM01000001">
    <property type="protein sequence ID" value="SMF93801.1"/>
    <property type="molecule type" value="Genomic_DNA"/>
</dbReference>
<proteinExistence type="inferred from homology"/>
<evidence type="ECO:0000256" key="2">
    <source>
        <dbReference type="ARBA" id="ARBA00022475"/>
    </source>
</evidence>
<evidence type="ECO:0000256" key="8">
    <source>
        <dbReference type="HAMAP-Rule" id="MF_00910"/>
    </source>
</evidence>
<comment type="subcellular location">
    <subcellularLocation>
        <location evidence="8">Cell inner membrane</location>
        <topology evidence="8">Single-pass type II membrane protein</topology>
    </subcellularLocation>
    <subcellularLocation>
        <location evidence="1">Cell membrane</location>
        <topology evidence="1">Single-pass type II membrane protein</topology>
    </subcellularLocation>
    <text evidence="8">Localizes to the division septum where it forms a ring structure.</text>
</comment>
<dbReference type="OrthoDB" id="5298556at2"/>
<reference evidence="11 12" key="1">
    <citation type="submission" date="2016-12" db="EMBL/GenBank/DDBJ databases">
        <authorList>
            <person name="Song W.-J."/>
            <person name="Kurnit D.M."/>
        </authorList>
    </citation>
    <scope>NUCLEOTIDE SEQUENCE [LARGE SCALE GENOMIC DNA]</scope>
    <source>
        <strain evidence="11 12">175</strain>
    </source>
</reference>
<keyword evidence="12" id="KW-1185">Reference proteome</keyword>
<evidence type="ECO:0000256" key="9">
    <source>
        <dbReference type="NCBIfam" id="TIGR02209"/>
    </source>
</evidence>
<evidence type="ECO:0000313" key="11">
    <source>
        <dbReference type="EMBL" id="SMF93801.1"/>
    </source>
</evidence>
<keyword evidence="10" id="KW-0175">Coiled coil</keyword>
<dbReference type="Pfam" id="PF04999">
    <property type="entry name" value="FtsL"/>
    <property type="match status" value="1"/>
</dbReference>
<evidence type="ECO:0000313" key="12">
    <source>
        <dbReference type="Proteomes" id="UP000192923"/>
    </source>
</evidence>
<sequence>MRTLLVLVAVAVASALGVVYTKYRSRMLFAEVQRLEQALDAYDEEWGQLQLEQNTFAEHSRIEKMARARLGMVLPARESTLYINP</sequence>
<evidence type="ECO:0000256" key="5">
    <source>
        <dbReference type="ARBA" id="ARBA00022989"/>
    </source>
</evidence>
<dbReference type="RefSeq" id="WP_085210656.1">
    <property type="nucleotide sequence ID" value="NZ_AP019783.1"/>
</dbReference>
<dbReference type="InterPro" id="IPR011922">
    <property type="entry name" value="Cell_div_FtsL"/>
</dbReference>
<dbReference type="HAMAP" id="MF_00910">
    <property type="entry name" value="FtsL"/>
    <property type="match status" value="1"/>
</dbReference>
<evidence type="ECO:0000256" key="3">
    <source>
        <dbReference type="ARBA" id="ARBA00022618"/>
    </source>
</evidence>
<evidence type="ECO:0000256" key="7">
    <source>
        <dbReference type="ARBA" id="ARBA00023306"/>
    </source>
</evidence>
<keyword evidence="3 8" id="KW-0132">Cell division</keyword>
<evidence type="ECO:0000256" key="4">
    <source>
        <dbReference type="ARBA" id="ARBA00022692"/>
    </source>
</evidence>
<keyword evidence="4 8" id="KW-0812">Transmembrane</keyword>
<organism evidence="11 12">
    <name type="scientific">Methylomagnum ishizawai</name>
    <dbReference type="NCBI Taxonomy" id="1760988"/>
    <lineage>
        <taxon>Bacteria</taxon>
        <taxon>Pseudomonadati</taxon>
        <taxon>Pseudomonadota</taxon>
        <taxon>Gammaproteobacteria</taxon>
        <taxon>Methylococcales</taxon>
        <taxon>Methylococcaceae</taxon>
        <taxon>Methylomagnum</taxon>
    </lineage>
</organism>
<dbReference type="PANTHER" id="PTHR37479">
    <property type="entry name" value="CELL DIVISION PROTEIN FTSL"/>
    <property type="match status" value="1"/>
</dbReference>
<protein>
    <recommendedName>
        <fullName evidence="8 9">Cell division protein FtsL</fullName>
    </recommendedName>
</protein>
<gene>
    <name evidence="8" type="primary">ftsL</name>
    <name evidence="11" type="ORF">SAMN02949497_1093</name>
</gene>
<name>A0A1Y6CTP7_9GAMM</name>
<dbReference type="STRING" id="1760988.SAMN02949497_1093"/>
<comment type="function">
    <text evidence="8">Essential cell division protein. May link together the upstream cell division proteins, which are predominantly cytoplasmic, with the downstream cell division proteins, which are predominantly periplasmic.</text>
</comment>
<accession>A0A1Y6CTP7</accession>
<dbReference type="PANTHER" id="PTHR37479:SF1">
    <property type="entry name" value="CELL DIVISION PROTEIN FTSL"/>
    <property type="match status" value="1"/>
</dbReference>
<dbReference type="GO" id="GO:0043093">
    <property type="term" value="P:FtsZ-dependent cytokinesis"/>
    <property type="evidence" value="ECO:0007669"/>
    <property type="project" value="UniProtKB-UniRule"/>
</dbReference>
<comment type="subunit">
    <text evidence="8">Part of a complex composed of FtsB, FtsL and FtsQ.</text>
</comment>
<comment type="similarity">
    <text evidence="8">Belongs to the FtsL family.</text>
</comment>
<dbReference type="AlphaFoldDB" id="A0A1Y6CTP7"/>
<keyword evidence="7 8" id="KW-0131">Cell cycle</keyword>
<evidence type="ECO:0000256" key="1">
    <source>
        <dbReference type="ARBA" id="ARBA00004401"/>
    </source>
</evidence>
<dbReference type="GO" id="GO:0005886">
    <property type="term" value="C:plasma membrane"/>
    <property type="evidence" value="ECO:0007669"/>
    <property type="project" value="UniProtKB-SubCell"/>
</dbReference>
<dbReference type="NCBIfam" id="TIGR02209">
    <property type="entry name" value="ftsL_broad"/>
    <property type="match status" value="1"/>
</dbReference>
<dbReference type="Proteomes" id="UP000192923">
    <property type="component" value="Unassembled WGS sequence"/>
</dbReference>
<feature type="coiled-coil region" evidence="10">
    <location>
        <begin position="25"/>
        <end position="52"/>
    </location>
</feature>
<dbReference type="GO" id="GO:0032153">
    <property type="term" value="C:cell division site"/>
    <property type="evidence" value="ECO:0007669"/>
    <property type="project" value="UniProtKB-UniRule"/>
</dbReference>
<keyword evidence="8" id="KW-0997">Cell inner membrane</keyword>